<dbReference type="AlphaFoldDB" id="A0A290Z6S1"/>
<dbReference type="EMBL" id="CP023445">
    <property type="protein sequence ID" value="ATE54720.1"/>
    <property type="molecule type" value="Genomic_DNA"/>
</dbReference>
<evidence type="ECO:0000313" key="1">
    <source>
        <dbReference type="EMBL" id="ATE54720.1"/>
    </source>
</evidence>
<proteinExistence type="predicted"/>
<reference evidence="1" key="1">
    <citation type="submission" date="2017-09" db="EMBL/GenBank/DDBJ databases">
        <title>Complete Genome Sequence of ansamitocin-producing Bacterium Actinosynnema pretiosum X47.</title>
        <authorList>
            <person name="Cao G."/>
            <person name="Zong G."/>
            <person name="Zhong C."/>
            <person name="Fu J."/>
        </authorList>
    </citation>
    <scope>NUCLEOTIDE SEQUENCE [LARGE SCALE GENOMIC DNA]</scope>
    <source>
        <strain evidence="1">X47</strain>
    </source>
</reference>
<accession>A0A290Z6S1</accession>
<dbReference type="KEGG" id="apre:CNX65_16730"/>
<organism evidence="1 2">
    <name type="scientific">Actinosynnema pretiosum</name>
    <dbReference type="NCBI Taxonomy" id="42197"/>
    <lineage>
        <taxon>Bacteria</taxon>
        <taxon>Bacillati</taxon>
        <taxon>Actinomycetota</taxon>
        <taxon>Actinomycetes</taxon>
        <taxon>Pseudonocardiales</taxon>
        <taxon>Pseudonocardiaceae</taxon>
        <taxon>Actinosynnema</taxon>
    </lineage>
</organism>
<name>A0A290Z6S1_9PSEU</name>
<sequence length="70" mass="7492">MVRSPLQKWHTRVTTPSAAPAKNSGFRVIRFPVAADWTGGSWLITSTGHGTPVEKRGSAVAAMVVSRDNS</sequence>
<keyword evidence="2" id="KW-1185">Reference proteome</keyword>
<gene>
    <name evidence="1" type="ORF">CNX65_16730</name>
</gene>
<protein>
    <submittedName>
        <fullName evidence="1">Uncharacterized protein</fullName>
    </submittedName>
</protein>
<evidence type="ECO:0000313" key="2">
    <source>
        <dbReference type="Proteomes" id="UP000218505"/>
    </source>
</evidence>
<dbReference type="Proteomes" id="UP000218505">
    <property type="component" value="Chromosome"/>
</dbReference>
<dbReference type="RefSeq" id="WP_096494145.1">
    <property type="nucleotide sequence ID" value="NZ_CP023445.1"/>
</dbReference>